<keyword evidence="2" id="KW-1185">Reference proteome</keyword>
<sequence length="58" mass="7181">MVMTNQQFDEFVKNRLESFRPVYLHKDWLDLNERLERHRNKMPRSSYTAGRIKAKRSR</sequence>
<gene>
    <name evidence="1" type="ORF">SAMN05660293_05587</name>
</gene>
<name>A0A1T5HHE1_9BACT</name>
<protein>
    <submittedName>
        <fullName evidence="1">Uncharacterized protein</fullName>
    </submittedName>
</protein>
<evidence type="ECO:0000313" key="2">
    <source>
        <dbReference type="Proteomes" id="UP000190897"/>
    </source>
</evidence>
<dbReference type="AlphaFoldDB" id="A0A1T5HHE1"/>
<dbReference type="Proteomes" id="UP000190897">
    <property type="component" value="Unassembled WGS sequence"/>
</dbReference>
<accession>A0A1T5HHE1</accession>
<reference evidence="2" key="1">
    <citation type="submission" date="2017-02" db="EMBL/GenBank/DDBJ databases">
        <authorList>
            <person name="Varghese N."/>
            <person name="Submissions S."/>
        </authorList>
    </citation>
    <scope>NUCLEOTIDE SEQUENCE [LARGE SCALE GENOMIC DNA]</scope>
    <source>
        <strain evidence="2">DSM 22270</strain>
    </source>
</reference>
<dbReference type="EMBL" id="FUZA01000016">
    <property type="protein sequence ID" value="SKC20084.1"/>
    <property type="molecule type" value="Genomic_DNA"/>
</dbReference>
<dbReference type="STRING" id="651661.SAMN05660293_05587"/>
<organism evidence="1 2">
    <name type="scientific">Dyadobacter psychrophilus</name>
    <dbReference type="NCBI Taxonomy" id="651661"/>
    <lineage>
        <taxon>Bacteria</taxon>
        <taxon>Pseudomonadati</taxon>
        <taxon>Bacteroidota</taxon>
        <taxon>Cytophagia</taxon>
        <taxon>Cytophagales</taxon>
        <taxon>Spirosomataceae</taxon>
        <taxon>Dyadobacter</taxon>
    </lineage>
</organism>
<evidence type="ECO:0000313" key="1">
    <source>
        <dbReference type="EMBL" id="SKC20084.1"/>
    </source>
</evidence>
<proteinExistence type="predicted"/>